<dbReference type="OrthoDB" id="53276at2157"/>
<dbReference type="eggNOG" id="arCOG00467">
    <property type="taxonomic scope" value="Archaea"/>
</dbReference>
<feature type="binding site" evidence="5">
    <location>
        <position position="199"/>
    </location>
    <ligand>
        <name>ATP</name>
        <dbReference type="ChEBI" id="CHEBI:30616"/>
    </ligand>
</feature>
<sequence>MRYLRWDETLFRNYEVFDEDYLPEEYLHRETQLNRLVSNLKPALRGARPVNCLCLGPPGTGKTTAVKLIFKDLSEFEGVIPVYVNCQIMNSKQQVFAKIFRAVYGYEPPSYGVPFTKLYYSVMKGIGERVLVVALDDLNFLLSEEVANEVLYALLKAHEEVEGVKVGIVGIATDVKLAARLDERVSSVFHPDEIHFPLYGFEEIRDILASRARFGFYPGVLSDEALDKIAELCYEYGDLRFGIYLMKLAGLEAEREASRRIELRHVEAVYEGSRRVFLKKSVQALSDHERVLLGLIYSSDELTTGELYRRFKEMTAVGYTKFYEMLSKLESIRLIDTRFEQRGGRTRAIIKRYEPALVLDALEEF</sequence>
<evidence type="ECO:0000256" key="4">
    <source>
        <dbReference type="ARBA" id="ARBA00022840"/>
    </source>
</evidence>
<dbReference type="SMART" id="SM01074">
    <property type="entry name" value="Cdc6_C"/>
    <property type="match status" value="1"/>
</dbReference>
<feature type="domain" description="Cdc6 C-terminal" evidence="6">
    <location>
        <begin position="292"/>
        <end position="362"/>
    </location>
</feature>
<accession>F2KNR2</accession>
<dbReference type="STRING" id="693661.Arcve_1385"/>
<dbReference type="PANTHER" id="PTHR10763">
    <property type="entry name" value="CELL DIVISION CONTROL PROTEIN 6-RELATED"/>
    <property type="match status" value="1"/>
</dbReference>
<dbReference type="HAMAP" id="MF_01407">
    <property type="entry name" value="ORC1_type_DNA_replic_protein"/>
    <property type="match status" value="1"/>
</dbReference>
<dbReference type="InterPro" id="IPR014277">
    <property type="entry name" value="Orc1/Cdc6_arc"/>
</dbReference>
<dbReference type="Proteomes" id="UP000008136">
    <property type="component" value="Chromosome"/>
</dbReference>
<dbReference type="NCBIfam" id="NF001624">
    <property type="entry name" value="PRK00411.1-2"/>
    <property type="match status" value="1"/>
</dbReference>
<protein>
    <recommendedName>
        <fullName evidence="5">ORC1-type DNA replication protein</fullName>
    </recommendedName>
</protein>
<comment type="similarity">
    <text evidence="1 5">Belongs to the CDC6/cdc18 family.</text>
</comment>
<evidence type="ECO:0000256" key="5">
    <source>
        <dbReference type="HAMAP-Rule" id="MF_01407"/>
    </source>
</evidence>
<dbReference type="Pfam" id="PF22703">
    <property type="entry name" value="Cdc6_lid"/>
    <property type="match status" value="1"/>
</dbReference>
<feature type="binding site" evidence="5">
    <location>
        <begin position="60"/>
        <end position="64"/>
    </location>
    <ligand>
        <name>ATP</name>
        <dbReference type="ChEBI" id="CHEBI:30616"/>
    </ligand>
</feature>
<dbReference type="SUPFAM" id="SSF52540">
    <property type="entry name" value="P-loop containing nucleoside triphosphate hydrolases"/>
    <property type="match status" value="1"/>
</dbReference>
<dbReference type="Gene3D" id="1.10.8.60">
    <property type="match status" value="1"/>
</dbReference>
<dbReference type="Gene3D" id="1.10.10.10">
    <property type="entry name" value="Winged helix-like DNA-binding domain superfamily/Winged helix DNA-binding domain"/>
    <property type="match status" value="1"/>
</dbReference>
<dbReference type="InterPro" id="IPR015163">
    <property type="entry name" value="Cdc6_C"/>
</dbReference>
<dbReference type="KEGG" id="ave:Arcve_1385"/>
<dbReference type="GO" id="GO:0006260">
    <property type="term" value="P:DNA replication"/>
    <property type="evidence" value="ECO:0007669"/>
    <property type="project" value="UniProtKB-UniRule"/>
</dbReference>
<dbReference type="InterPro" id="IPR027417">
    <property type="entry name" value="P-loop_NTPase"/>
</dbReference>
<dbReference type="GeneID" id="10394508"/>
<reference evidence="7 8" key="1">
    <citation type="submission" date="2011-03" db="EMBL/GenBank/DDBJ databases">
        <title>The complete genome of Archaeoglobus veneficus SNP6.</title>
        <authorList>
            <consortium name="US DOE Joint Genome Institute (JGI-PGF)"/>
            <person name="Lucas S."/>
            <person name="Copeland A."/>
            <person name="Lapidus A."/>
            <person name="Bruce D."/>
            <person name="Goodwin L."/>
            <person name="Pitluck S."/>
            <person name="Kyrpides N."/>
            <person name="Mavromatis K."/>
            <person name="Pagani I."/>
            <person name="Ivanova N."/>
            <person name="Mikhailova N."/>
            <person name="Lu M."/>
            <person name="Detter J.C."/>
            <person name="Tapia R."/>
            <person name="Han C."/>
            <person name="Land M."/>
            <person name="Hauser L."/>
            <person name="Markowitz V."/>
            <person name="Cheng J.-F."/>
            <person name="Hugenholtz P."/>
            <person name="Woyke T."/>
            <person name="Wu D."/>
            <person name="Spring S."/>
            <person name="Brambilla E."/>
            <person name="Klenk H.-P."/>
            <person name="Eisen J.A."/>
        </authorList>
    </citation>
    <scope>NUCLEOTIDE SEQUENCE [LARGE SCALE GENOMIC DNA]</scope>
    <source>
        <strain>SNP6</strain>
    </source>
</reference>
<keyword evidence="3 5" id="KW-0547">Nucleotide-binding</keyword>
<dbReference type="InterPro" id="IPR036390">
    <property type="entry name" value="WH_DNA-bd_sf"/>
</dbReference>
<gene>
    <name evidence="7" type="ordered locus">Arcve_1385</name>
</gene>
<dbReference type="SUPFAM" id="SSF46785">
    <property type="entry name" value="Winged helix' DNA-binding domain"/>
    <property type="match status" value="1"/>
</dbReference>
<evidence type="ECO:0000256" key="2">
    <source>
        <dbReference type="ARBA" id="ARBA00022705"/>
    </source>
</evidence>
<evidence type="ECO:0000313" key="8">
    <source>
        <dbReference type="Proteomes" id="UP000008136"/>
    </source>
</evidence>
<keyword evidence="7" id="KW-0132">Cell division</keyword>
<keyword evidence="8" id="KW-1185">Reference proteome</keyword>
<dbReference type="HOGENOM" id="CLU_025112_3_0_2"/>
<organism evidence="7 8">
    <name type="scientific">Archaeoglobus veneficus (strain DSM 11195 / SNP6)</name>
    <dbReference type="NCBI Taxonomy" id="693661"/>
    <lineage>
        <taxon>Archaea</taxon>
        <taxon>Methanobacteriati</taxon>
        <taxon>Methanobacteriota</taxon>
        <taxon>Archaeoglobi</taxon>
        <taxon>Archaeoglobales</taxon>
        <taxon>Archaeoglobaceae</taxon>
        <taxon>Archaeoglobus</taxon>
    </lineage>
</organism>
<dbReference type="AlphaFoldDB" id="F2KNR2"/>
<dbReference type="InterPro" id="IPR049945">
    <property type="entry name" value="AAA_22"/>
</dbReference>
<dbReference type="InterPro" id="IPR055237">
    <property type="entry name" value="Cdc6_lid"/>
</dbReference>
<feature type="binding site" evidence="5">
    <location>
        <position position="211"/>
    </location>
    <ligand>
        <name>ATP</name>
        <dbReference type="ChEBI" id="CHEBI:30616"/>
    </ligand>
</feature>
<dbReference type="NCBIfam" id="TIGR02928">
    <property type="entry name" value="orc1/cdc6 family replication initiation protein"/>
    <property type="match status" value="1"/>
</dbReference>
<dbReference type="Pfam" id="PF13401">
    <property type="entry name" value="AAA_22"/>
    <property type="match status" value="1"/>
</dbReference>
<dbReference type="GO" id="GO:0005524">
    <property type="term" value="F:ATP binding"/>
    <property type="evidence" value="ECO:0007669"/>
    <property type="project" value="UniProtKB-UniRule"/>
</dbReference>
<dbReference type="EMBL" id="CP002588">
    <property type="protein sequence ID" value="AEA47389.1"/>
    <property type="molecule type" value="Genomic_DNA"/>
</dbReference>
<keyword evidence="4 5" id="KW-0067">ATP-binding</keyword>
<comment type="function">
    <text evidence="5">Involved in regulation of DNA replication.</text>
</comment>
<dbReference type="Gene3D" id="3.40.50.300">
    <property type="entry name" value="P-loop containing nucleotide triphosphate hydrolases"/>
    <property type="match status" value="1"/>
</dbReference>
<dbReference type="InterPro" id="IPR036388">
    <property type="entry name" value="WH-like_DNA-bd_sf"/>
</dbReference>
<dbReference type="GO" id="GO:0051301">
    <property type="term" value="P:cell division"/>
    <property type="evidence" value="ECO:0007669"/>
    <property type="project" value="UniProtKB-KW"/>
</dbReference>
<keyword evidence="7" id="KW-0131">Cell cycle</keyword>
<keyword evidence="2 5" id="KW-0235">DNA replication</keyword>
<evidence type="ECO:0000256" key="1">
    <source>
        <dbReference type="ARBA" id="ARBA00006184"/>
    </source>
</evidence>
<dbReference type="RefSeq" id="WP_013684050.1">
    <property type="nucleotide sequence ID" value="NC_015320.1"/>
</dbReference>
<dbReference type="GO" id="GO:0016887">
    <property type="term" value="F:ATP hydrolysis activity"/>
    <property type="evidence" value="ECO:0007669"/>
    <property type="project" value="InterPro"/>
</dbReference>
<dbReference type="InterPro" id="IPR050311">
    <property type="entry name" value="ORC1/CDC6"/>
</dbReference>
<dbReference type="PANTHER" id="PTHR10763:SF26">
    <property type="entry name" value="CELL DIVISION CONTROL PROTEIN 6 HOMOLOG"/>
    <property type="match status" value="1"/>
</dbReference>
<name>F2KNR2_ARCVS</name>
<evidence type="ECO:0000256" key="3">
    <source>
        <dbReference type="ARBA" id="ARBA00022741"/>
    </source>
</evidence>
<evidence type="ECO:0000313" key="7">
    <source>
        <dbReference type="EMBL" id="AEA47389.1"/>
    </source>
</evidence>
<evidence type="ECO:0000259" key="6">
    <source>
        <dbReference type="SMART" id="SM01074"/>
    </source>
</evidence>
<proteinExistence type="inferred from homology"/>